<dbReference type="EMBL" id="PKPP01002569">
    <property type="protein sequence ID" value="PWA74421.1"/>
    <property type="molecule type" value="Genomic_DNA"/>
</dbReference>
<keyword evidence="2" id="KW-0812">Transmembrane</keyword>
<dbReference type="STRING" id="35608.A0A2U1NLS7"/>
<dbReference type="GO" id="GO:0008270">
    <property type="term" value="F:zinc ion binding"/>
    <property type="evidence" value="ECO:0007669"/>
    <property type="project" value="UniProtKB-KW"/>
</dbReference>
<evidence type="ECO:0000313" key="5">
    <source>
        <dbReference type="Proteomes" id="UP000245207"/>
    </source>
</evidence>
<dbReference type="PROSITE" id="PS50089">
    <property type="entry name" value="ZF_RING_2"/>
    <property type="match status" value="1"/>
</dbReference>
<keyword evidence="1" id="KW-0479">Metal-binding</keyword>
<keyword evidence="1" id="KW-0863">Zinc-finger</keyword>
<accession>A0A2U1NLS7</accession>
<dbReference type="PANTHER" id="PTHR45676:SF41">
    <property type="entry name" value="RING-H2 FINGER PROTEIN ATL66"/>
    <property type="match status" value="1"/>
</dbReference>
<feature type="transmembrane region" description="Helical" evidence="2">
    <location>
        <begin position="12"/>
        <end position="34"/>
    </location>
</feature>
<protein>
    <submittedName>
        <fullName evidence="4">Cation/H+ exchanger, Cation/H+ exchanger, CPA1 family</fullName>
    </submittedName>
</protein>
<proteinExistence type="predicted"/>
<gene>
    <name evidence="4" type="ORF">CTI12_AA128700</name>
</gene>
<keyword evidence="5" id="KW-1185">Reference proteome</keyword>
<dbReference type="InterPro" id="IPR013083">
    <property type="entry name" value="Znf_RING/FYVE/PHD"/>
</dbReference>
<comment type="caution">
    <text evidence="4">The sequence shown here is derived from an EMBL/GenBank/DDBJ whole genome shotgun (WGS) entry which is preliminary data.</text>
</comment>
<sequence>MSDNIHFEIQEEIYSTVMFLIALGRAAFVFPLSILSNHMHRSGWESSNISGHHQFTQSGVTMDPTNATMITTMIVIVLFSTIISTAGITVNLVVIAASFFIKGYMEDTSLSQLKLKLDARKNDYFRFFAEVIKFRLEYLDKNFSSARVLQGRVNLDQLGRPLEDNGDRPQSMKEHVYETGNGKNDDCVICLDEFKEKEPVVVISCQHLFHAYCIMKWFSENQSCPICRKSFPS</sequence>
<dbReference type="Proteomes" id="UP000245207">
    <property type="component" value="Unassembled WGS sequence"/>
</dbReference>
<dbReference type="Pfam" id="PF13639">
    <property type="entry name" value="zf-RING_2"/>
    <property type="match status" value="1"/>
</dbReference>
<dbReference type="Gene3D" id="3.30.40.10">
    <property type="entry name" value="Zinc/RING finger domain, C3HC4 (zinc finger)"/>
    <property type="match status" value="1"/>
</dbReference>
<dbReference type="InterPro" id="IPR001841">
    <property type="entry name" value="Znf_RING"/>
</dbReference>
<dbReference type="SMART" id="SM00184">
    <property type="entry name" value="RING"/>
    <property type="match status" value="1"/>
</dbReference>
<dbReference type="CDD" id="cd16454">
    <property type="entry name" value="RING-H2_PA-TM-RING"/>
    <property type="match status" value="1"/>
</dbReference>
<evidence type="ECO:0000313" key="4">
    <source>
        <dbReference type="EMBL" id="PWA74421.1"/>
    </source>
</evidence>
<evidence type="ECO:0000259" key="3">
    <source>
        <dbReference type="PROSITE" id="PS50089"/>
    </source>
</evidence>
<feature type="domain" description="RING-type" evidence="3">
    <location>
        <begin position="187"/>
        <end position="228"/>
    </location>
</feature>
<dbReference type="PANTHER" id="PTHR45676">
    <property type="entry name" value="RING-H2 FINGER PROTEIN ATL51-RELATED"/>
    <property type="match status" value="1"/>
</dbReference>
<feature type="transmembrane region" description="Helical" evidence="2">
    <location>
        <begin position="70"/>
        <end position="101"/>
    </location>
</feature>
<dbReference type="SUPFAM" id="SSF57850">
    <property type="entry name" value="RING/U-box"/>
    <property type="match status" value="1"/>
</dbReference>
<keyword evidence="2" id="KW-1133">Transmembrane helix</keyword>
<dbReference type="OrthoDB" id="809202at2759"/>
<reference evidence="4 5" key="1">
    <citation type="journal article" date="2018" name="Mol. Plant">
        <title>The genome of Artemisia annua provides insight into the evolution of Asteraceae family and artemisinin biosynthesis.</title>
        <authorList>
            <person name="Shen Q."/>
            <person name="Zhang L."/>
            <person name="Liao Z."/>
            <person name="Wang S."/>
            <person name="Yan T."/>
            <person name="Shi P."/>
            <person name="Liu M."/>
            <person name="Fu X."/>
            <person name="Pan Q."/>
            <person name="Wang Y."/>
            <person name="Lv Z."/>
            <person name="Lu X."/>
            <person name="Zhang F."/>
            <person name="Jiang W."/>
            <person name="Ma Y."/>
            <person name="Chen M."/>
            <person name="Hao X."/>
            <person name="Li L."/>
            <person name="Tang Y."/>
            <person name="Lv G."/>
            <person name="Zhou Y."/>
            <person name="Sun X."/>
            <person name="Brodelius P.E."/>
            <person name="Rose J.K.C."/>
            <person name="Tang K."/>
        </authorList>
    </citation>
    <scope>NUCLEOTIDE SEQUENCE [LARGE SCALE GENOMIC DNA]</scope>
    <source>
        <strain evidence="5">cv. Huhao1</strain>
        <tissue evidence="4">Leaf</tissue>
    </source>
</reference>
<keyword evidence="1" id="KW-0862">Zinc</keyword>
<dbReference type="AlphaFoldDB" id="A0A2U1NLS7"/>
<name>A0A2U1NLS7_ARTAN</name>
<organism evidence="4 5">
    <name type="scientific">Artemisia annua</name>
    <name type="common">Sweet wormwood</name>
    <dbReference type="NCBI Taxonomy" id="35608"/>
    <lineage>
        <taxon>Eukaryota</taxon>
        <taxon>Viridiplantae</taxon>
        <taxon>Streptophyta</taxon>
        <taxon>Embryophyta</taxon>
        <taxon>Tracheophyta</taxon>
        <taxon>Spermatophyta</taxon>
        <taxon>Magnoliopsida</taxon>
        <taxon>eudicotyledons</taxon>
        <taxon>Gunneridae</taxon>
        <taxon>Pentapetalae</taxon>
        <taxon>asterids</taxon>
        <taxon>campanulids</taxon>
        <taxon>Asterales</taxon>
        <taxon>Asteraceae</taxon>
        <taxon>Asteroideae</taxon>
        <taxon>Anthemideae</taxon>
        <taxon>Artemisiinae</taxon>
        <taxon>Artemisia</taxon>
    </lineage>
</organism>
<evidence type="ECO:0000256" key="1">
    <source>
        <dbReference type="PROSITE-ProRule" id="PRU00175"/>
    </source>
</evidence>
<evidence type="ECO:0000256" key="2">
    <source>
        <dbReference type="SAM" id="Phobius"/>
    </source>
</evidence>
<keyword evidence="2" id="KW-0472">Membrane</keyword>